<protein>
    <submittedName>
        <fullName evidence="4">Uncharacterized protein</fullName>
    </submittedName>
</protein>
<reference evidence="4 5" key="1">
    <citation type="submission" date="2019-02" db="EMBL/GenBank/DDBJ databases">
        <title>Genome sequencing of the rare red list fungi Antrodiella citrinella (Flaviporus citrinellus).</title>
        <authorList>
            <person name="Buettner E."/>
            <person name="Kellner H."/>
        </authorList>
    </citation>
    <scope>NUCLEOTIDE SEQUENCE [LARGE SCALE GENOMIC DNA]</scope>
    <source>
        <strain evidence="4 5">DSM 108506</strain>
    </source>
</reference>
<feature type="compositionally biased region" description="Basic and acidic residues" evidence="1">
    <location>
        <begin position="344"/>
        <end position="356"/>
    </location>
</feature>
<dbReference type="Proteomes" id="UP000308730">
    <property type="component" value="Unassembled WGS sequence"/>
</dbReference>
<feature type="compositionally biased region" description="Polar residues" evidence="1">
    <location>
        <begin position="241"/>
        <end position="251"/>
    </location>
</feature>
<evidence type="ECO:0000313" key="5">
    <source>
        <dbReference type="Proteomes" id="UP000308730"/>
    </source>
</evidence>
<evidence type="ECO:0000259" key="3">
    <source>
        <dbReference type="Pfam" id="PF22770"/>
    </source>
</evidence>
<dbReference type="PANTHER" id="PTHR22731:SF3">
    <property type="entry name" value="RIBONUCLEASES P_MRP PROTEIN SUBUNIT POP1"/>
    <property type="match status" value="1"/>
</dbReference>
<evidence type="ECO:0000259" key="2">
    <source>
        <dbReference type="Pfam" id="PF08170"/>
    </source>
</evidence>
<evidence type="ECO:0000256" key="1">
    <source>
        <dbReference type="SAM" id="MobiDB-lite"/>
    </source>
</evidence>
<dbReference type="OrthoDB" id="442863at2759"/>
<comment type="caution">
    <text evidence="4">The sequence shown here is derived from an EMBL/GenBank/DDBJ whole genome shotgun (WGS) entry which is preliminary data.</text>
</comment>
<feature type="region of interest" description="Disordered" evidence="1">
    <location>
        <begin position="228"/>
        <end position="251"/>
    </location>
</feature>
<organism evidence="4 5">
    <name type="scientific">Antrodiella citrinella</name>
    <dbReference type="NCBI Taxonomy" id="2447956"/>
    <lineage>
        <taxon>Eukaryota</taxon>
        <taxon>Fungi</taxon>
        <taxon>Dikarya</taxon>
        <taxon>Basidiomycota</taxon>
        <taxon>Agaricomycotina</taxon>
        <taxon>Agaricomycetes</taxon>
        <taxon>Polyporales</taxon>
        <taxon>Steccherinaceae</taxon>
        <taxon>Antrodiella</taxon>
    </lineage>
</organism>
<feature type="region of interest" description="Disordered" evidence="1">
    <location>
        <begin position="40"/>
        <end position="65"/>
    </location>
</feature>
<dbReference type="InterPro" id="IPR012590">
    <property type="entry name" value="POPLD_dom"/>
</dbReference>
<dbReference type="Pfam" id="PF22770">
    <property type="entry name" value="POP1_C"/>
    <property type="match status" value="2"/>
</dbReference>
<proteinExistence type="predicted"/>
<dbReference type="GO" id="GO:0000172">
    <property type="term" value="C:ribonuclease MRP complex"/>
    <property type="evidence" value="ECO:0007669"/>
    <property type="project" value="InterPro"/>
</dbReference>
<dbReference type="EMBL" id="SGPM01000241">
    <property type="protein sequence ID" value="THH27567.1"/>
    <property type="molecule type" value="Genomic_DNA"/>
</dbReference>
<dbReference type="GO" id="GO:0001682">
    <property type="term" value="P:tRNA 5'-leader removal"/>
    <property type="evidence" value="ECO:0007669"/>
    <property type="project" value="InterPro"/>
</dbReference>
<dbReference type="PANTHER" id="PTHR22731">
    <property type="entry name" value="RIBONUCLEASES P/MRP PROTEIN SUBUNIT POP1"/>
    <property type="match status" value="1"/>
</dbReference>
<dbReference type="AlphaFoldDB" id="A0A4S4MQC2"/>
<evidence type="ECO:0000313" key="4">
    <source>
        <dbReference type="EMBL" id="THH27567.1"/>
    </source>
</evidence>
<feature type="domain" description="POP1 C-terminal" evidence="3">
    <location>
        <begin position="520"/>
        <end position="592"/>
    </location>
</feature>
<feature type="domain" description="POP1 C-terminal" evidence="3">
    <location>
        <begin position="468"/>
        <end position="505"/>
    </location>
</feature>
<keyword evidence="5" id="KW-1185">Reference proteome</keyword>
<dbReference type="Pfam" id="PF08170">
    <property type="entry name" value="POPLD"/>
    <property type="match status" value="1"/>
</dbReference>
<dbReference type="InterPro" id="IPR055079">
    <property type="entry name" value="POP1_C"/>
</dbReference>
<feature type="domain" description="POPLD" evidence="2">
    <location>
        <begin position="288"/>
        <end position="379"/>
    </location>
</feature>
<dbReference type="InterPro" id="IPR039182">
    <property type="entry name" value="Pop1"/>
</dbReference>
<name>A0A4S4MQC2_9APHY</name>
<dbReference type="GO" id="GO:0005655">
    <property type="term" value="C:nucleolar ribonuclease P complex"/>
    <property type="evidence" value="ECO:0007669"/>
    <property type="project" value="InterPro"/>
</dbReference>
<accession>A0A4S4MQC2</accession>
<gene>
    <name evidence="4" type="ORF">EUX98_g6621</name>
</gene>
<feature type="region of interest" description="Disordered" evidence="1">
    <location>
        <begin position="342"/>
        <end position="363"/>
    </location>
</feature>
<sequence>MRFGCRFLTGGRVCDTHIYKYGAYPFDLIGPITVIWQSQSDKMHTPPGPSTRHRAKHQKKEQAAPIPETPKRMVWIRAHPSVFSEVYKALQTSTSYALEAAKKSNESAAEVDLVVEISDLRERLNIFEIMGPKSSQIIKGALKPTLQSRKEFTAFWQSLGNLQTTASLPRNMVIGFTVNDPRLTFPPKNAHVQTNLTSSPVAGIFPTSLLALSDIWAEEVRDKLQKPKFKKKDLDQRRSQSDNPGTSLQSTLHDDRIPVLLIQRSLESSPDGAPSGSSSQLDSPSLHGWTLVIPSGWSMPFFSSLIYTGTRVAGQRERQTQAFEAGKPYFPRDYPACKEYQQYSDDREEKESERWQKKPPAKRPNYQVLLTRSPWQPDWDVVLGLQPPPPMDLPAKTSADFVETQRHQAKDMKPWLLRGPNVGRILEAASTMFNHAAGLHEEINKLRTKRLLDPLPASVRADNLWKTALITVKLRMCGRGRPEDLAMIYIVDDEEHGQWTASFNKDAMLTDDQEDQLELANRQMHTDNIIGYVTTGNFSLSLGEAYAIGAVPLARLFELKEQATRMGKYPHLLVKVRDRGETVYRAAHLEVIEG</sequence>